<protein>
    <submittedName>
        <fullName evidence="3">Fatty acid desaturase</fullName>
        <ecNumber evidence="3">1.14.19.-</ecNumber>
    </submittedName>
</protein>
<feature type="transmembrane region" description="Helical" evidence="1">
    <location>
        <begin position="47"/>
        <end position="67"/>
    </location>
</feature>
<accession>A0ABW3HGZ6</accession>
<dbReference type="PANTHER" id="PTHR19353:SF19">
    <property type="entry name" value="DELTA(5) FATTY ACID DESATURASE C-RELATED"/>
    <property type="match status" value="1"/>
</dbReference>
<dbReference type="EMBL" id="JBHTIT010000001">
    <property type="protein sequence ID" value="MFD0949930.1"/>
    <property type="molecule type" value="Genomic_DNA"/>
</dbReference>
<organism evidence="3 4">
    <name type="scientific">Paraperlucidibaca wandonensis</name>
    <dbReference type="NCBI Taxonomy" id="1268273"/>
    <lineage>
        <taxon>Bacteria</taxon>
        <taxon>Pseudomonadati</taxon>
        <taxon>Pseudomonadota</taxon>
        <taxon>Gammaproteobacteria</taxon>
        <taxon>Moraxellales</taxon>
        <taxon>Moraxellaceae</taxon>
        <taxon>Paraperlucidibaca</taxon>
    </lineage>
</organism>
<dbReference type="RefSeq" id="WP_379070111.1">
    <property type="nucleotide sequence ID" value="NZ_JBHTIT010000001.1"/>
</dbReference>
<feature type="transmembrane region" description="Helical" evidence="1">
    <location>
        <begin position="87"/>
        <end position="106"/>
    </location>
</feature>
<keyword evidence="1" id="KW-0812">Transmembrane</keyword>
<dbReference type="Pfam" id="PF00487">
    <property type="entry name" value="FA_desaturase"/>
    <property type="match status" value="1"/>
</dbReference>
<feature type="transmembrane region" description="Helical" evidence="1">
    <location>
        <begin position="195"/>
        <end position="213"/>
    </location>
</feature>
<evidence type="ECO:0000313" key="4">
    <source>
        <dbReference type="Proteomes" id="UP001597044"/>
    </source>
</evidence>
<dbReference type="GO" id="GO:0016491">
    <property type="term" value="F:oxidoreductase activity"/>
    <property type="evidence" value="ECO:0007669"/>
    <property type="project" value="UniProtKB-KW"/>
</dbReference>
<gene>
    <name evidence="3" type="ORF">ACFQ0F_05930</name>
</gene>
<keyword evidence="1" id="KW-0472">Membrane</keyword>
<feature type="transmembrane region" description="Helical" evidence="1">
    <location>
        <begin position="20"/>
        <end position="40"/>
    </location>
</feature>
<dbReference type="PANTHER" id="PTHR19353">
    <property type="entry name" value="FATTY ACID DESATURASE 2"/>
    <property type="match status" value="1"/>
</dbReference>
<proteinExistence type="predicted"/>
<comment type="caution">
    <text evidence="3">The sequence shown here is derived from an EMBL/GenBank/DDBJ whole genome shotgun (WGS) entry which is preliminary data.</text>
</comment>
<dbReference type="InterPro" id="IPR012171">
    <property type="entry name" value="Fatty_acid_desaturase"/>
</dbReference>
<dbReference type="InterPro" id="IPR005804">
    <property type="entry name" value="FA_desaturase_dom"/>
</dbReference>
<keyword evidence="4" id="KW-1185">Reference proteome</keyword>
<name>A0ABW3HGZ6_9GAMM</name>
<evidence type="ECO:0000313" key="3">
    <source>
        <dbReference type="EMBL" id="MFD0949930.1"/>
    </source>
</evidence>
<feature type="transmembrane region" description="Helical" evidence="1">
    <location>
        <begin position="127"/>
        <end position="148"/>
    </location>
</feature>
<dbReference type="Proteomes" id="UP001597044">
    <property type="component" value="Unassembled WGS sequence"/>
</dbReference>
<reference evidence="4" key="1">
    <citation type="journal article" date="2019" name="Int. J. Syst. Evol. Microbiol.">
        <title>The Global Catalogue of Microorganisms (GCM) 10K type strain sequencing project: providing services to taxonomists for standard genome sequencing and annotation.</title>
        <authorList>
            <consortium name="The Broad Institute Genomics Platform"/>
            <consortium name="The Broad Institute Genome Sequencing Center for Infectious Disease"/>
            <person name="Wu L."/>
            <person name="Ma J."/>
        </authorList>
    </citation>
    <scope>NUCLEOTIDE SEQUENCE [LARGE SCALE GENOMIC DNA]</scope>
    <source>
        <strain evidence="4">CCUG 63419</strain>
    </source>
</reference>
<evidence type="ECO:0000259" key="2">
    <source>
        <dbReference type="Pfam" id="PF00487"/>
    </source>
</evidence>
<keyword evidence="3" id="KW-0560">Oxidoreductase</keyword>
<sequence>MERTLTEHNRYAISVAKVHMGHVAWCTVALSVAVLLLYVVSFYLVAINVMPVWLAFIAVCITTYMAYTPVHEAVHNNINGDNTGLQWLNDACGYLCAQLLIIPYSAHKIEHFTHHRYTNQPNKDPDYIISGVMRGGLFAIIAISKFLWNQITYPLHNHWGEMPLSGKLIYTAELSVAVVWRAALFMLLPVSSAMLLVVMAYVIAVVFTSYWFAYRPHHPYQEVARYKNTSSLIMPRWMKPLEWFWLGQNLHSIHHAFPRIPFYRYHAVFRIIEPALRAHDAPVIGVFNRNPIEITAHTD</sequence>
<feature type="domain" description="Fatty acid desaturase" evidence="2">
    <location>
        <begin position="52"/>
        <end position="284"/>
    </location>
</feature>
<evidence type="ECO:0000256" key="1">
    <source>
        <dbReference type="SAM" id="Phobius"/>
    </source>
</evidence>
<dbReference type="EC" id="1.14.19.-" evidence="3"/>
<keyword evidence="1" id="KW-1133">Transmembrane helix</keyword>